<evidence type="ECO:0000256" key="4">
    <source>
        <dbReference type="ARBA" id="ARBA00023163"/>
    </source>
</evidence>
<evidence type="ECO:0000256" key="5">
    <source>
        <dbReference type="SAM" id="MobiDB-lite"/>
    </source>
</evidence>
<evidence type="ECO:0000256" key="3">
    <source>
        <dbReference type="ARBA" id="ARBA00023125"/>
    </source>
</evidence>
<dbReference type="InterPro" id="IPR000843">
    <property type="entry name" value="HTH_LacI"/>
</dbReference>
<dbReference type="Pfam" id="PF00356">
    <property type="entry name" value="LacI"/>
    <property type="match status" value="1"/>
</dbReference>
<dbReference type="PANTHER" id="PTHR30146:SF148">
    <property type="entry name" value="HTH-TYPE TRANSCRIPTIONAL REPRESSOR PURR-RELATED"/>
    <property type="match status" value="1"/>
</dbReference>
<name>A0ABV3P4Y9_9ACTN</name>
<dbReference type="InterPro" id="IPR046335">
    <property type="entry name" value="LacI/GalR-like_sensor"/>
</dbReference>
<dbReference type="SUPFAM" id="SSF53822">
    <property type="entry name" value="Periplasmic binding protein-like I"/>
    <property type="match status" value="1"/>
</dbReference>
<dbReference type="GO" id="GO:0003677">
    <property type="term" value="F:DNA binding"/>
    <property type="evidence" value="ECO:0007669"/>
    <property type="project" value="UniProtKB-KW"/>
</dbReference>
<dbReference type="Proteomes" id="UP001555826">
    <property type="component" value="Unassembled WGS sequence"/>
</dbReference>
<dbReference type="CDD" id="cd06288">
    <property type="entry name" value="PBP1_sucrose_transcription_regulator"/>
    <property type="match status" value="1"/>
</dbReference>
<dbReference type="SUPFAM" id="SSF47413">
    <property type="entry name" value="lambda repressor-like DNA-binding domains"/>
    <property type="match status" value="1"/>
</dbReference>
<evidence type="ECO:0000256" key="1">
    <source>
        <dbReference type="ARBA" id="ARBA00022491"/>
    </source>
</evidence>
<keyword evidence="2" id="KW-0805">Transcription regulation</keyword>
<dbReference type="InterPro" id="IPR028082">
    <property type="entry name" value="Peripla_BP_I"/>
</dbReference>
<evidence type="ECO:0000313" key="8">
    <source>
        <dbReference type="Proteomes" id="UP001555826"/>
    </source>
</evidence>
<gene>
    <name evidence="7" type="ORF">AB1207_08040</name>
</gene>
<keyword evidence="1" id="KW-0678">Repressor</keyword>
<dbReference type="Pfam" id="PF13377">
    <property type="entry name" value="Peripla_BP_3"/>
    <property type="match status" value="1"/>
</dbReference>
<dbReference type="RefSeq" id="WP_367637484.1">
    <property type="nucleotide sequence ID" value="NZ_JBFNQN010000005.1"/>
</dbReference>
<sequence>MSGGGPGRRVTLAHVAERAGVSRSAVSFVLSGRTDQRLSEETSARVRRAAEELGYRPNAAARTLRTGRSGTVALVSDFVASTSHANSMVRGALEALRDEGSLLFTVDTQGDPGLEAQVVENLLSRSVDGVLYASMFTRSITVPAALQRVPYVLLNCVPGPGVAARAVVPDEEAAGRAAGEHLLDLGHRDGVWFVGAFRPGFTGGAAWHGWSPLALTERLRGLEAALDSVGATLAGRVPIDADWDPHDGRAAVAGLLASGVRPRALVCANDAVAAGAYQALRRAGLDVPADVSVVGFDGSAISRALDPPLTSVALPQAELGRLAAQLLLGDPTGPPGPPTTADVRRVPMPLVLGESTAPPP</sequence>
<feature type="domain" description="HTH lacI-type" evidence="6">
    <location>
        <begin position="10"/>
        <end position="66"/>
    </location>
</feature>
<comment type="caution">
    <text evidence="7">The sequence shown here is derived from an EMBL/GenBank/DDBJ whole genome shotgun (WGS) entry which is preliminary data.</text>
</comment>
<evidence type="ECO:0000256" key="2">
    <source>
        <dbReference type="ARBA" id="ARBA00023015"/>
    </source>
</evidence>
<keyword evidence="3 7" id="KW-0238">DNA-binding</keyword>
<feature type="region of interest" description="Disordered" evidence="5">
    <location>
        <begin position="329"/>
        <end position="360"/>
    </location>
</feature>
<dbReference type="InterPro" id="IPR010982">
    <property type="entry name" value="Lambda_DNA-bd_dom_sf"/>
</dbReference>
<reference evidence="7 8" key="1">
    <citation type="submission" date="2024-07" db="EMBL/GenBank/DDBJ databases">
        <authorList>
            <person name="Thanompreechachai J."/>
            <person name="Duangmal K."/>
        </authorList>
    </citation>
    <scope>NUCLEOTIDE SEQUENCE [LARGE SCALE GENOMIC DNA]</scope>
    <source>
        <strain evidence="7 8">KCTC 19886</strain>
    </source>
</reference>
<protein>
    <submittedName>
        <fullName evidence="7">LacI family DNA-binding transcriptional regulator</fullName>
    </submittedName>
</protein>
<keyword evidence="4" id="KW-0804">Transcription</keyword>
<dbReference type="PANTHER" id="PTHR30146">
    <property type="entry name" value="LACI-RELATED TRANSCRIPTIONAL REPRESSOR"/>
    <property type="match status" value="1"/>
</dbReference>
<accession>A0ABV3P4Y9</accession>
<dbReference type="Gene3D" id="1.10.260.40">
    <property type="entry name" value="lambda repressor-like DNA-binding domains"/>
    <property type="match status" value="1"/>
</dbReference>
<organism evidence="7 8">
    <name type="scientific">Kineococcus endophyticus</name>
    <dbReference type="NCBI Taxonomy" id="1181883"/>
    <lineage>
        <taxon>Bacteria</taxon>
        <taxon>Bacillati</taxon>
        <taxon>Actinomycetota</taxon>
        <taxon>Actinomycetes</taxon>
        <taxon>Kineosporiales</taxon>
        <taxon>Kineosporiaceae</taxon>
        <taxon>Kineococcus</taxon>
    </lineage>
</organism>
<dbReference type="EMBL" id="JBFNQN010000005">
    <property type="protein sequence ID" value="MEW9264694.1"/>
    <property type="molecule type" value="Genomic_DNA"/>
</dbReference>
<dbReference type="PROSITE" id="PS50932">
    <property type="entry name" value="HTH_LACI_2"/>
    <property type="match status" value="1"/>
</dbReference>
<evidence type="ECO:0000259" key="6">
    <source>
        <dbReference type="PROSITE" id="PS50932"/>
    </source>
</evidence>
<evidence type="ECO:0000313" key="7">
    <source>
        <dbReference type="EMBL" id="MEW9264694.1"/>
    </source>
</evidence>
<dbReference type="Gene3D" id="3.40.50.2300">
    <property type="match status" value="2"/>
</dbReference>
<proteinExistence type="predicted"/>
<dbReference type="CDD" id="cd01392">
    <property type="entry name" value="HTH_LacI"/>
    <property type="match status" value="1"/>
</dbReference>
<dbReference type="SMART" id="SM00354">
    <property type="entry name" value="HTH_LACI"/>
    <property type="match status" value="1"/>
</dbReference>
<keyword evidence="8" id="KW-1185">Reference proteome</keyword>